<keyword evidence="5 8" id="KW-0812">Transmembrane</keyword>
<feature type="transmembrane region" description="Helical" evidence="8">
    <location>
        <begin position="279"/>
        <end position="299"/>
    </location>
</feature>
<dbReference type="OrthoDB" id="266913at2"/>
<dbReference type="InterPro" id="IPR047817">
    <property type="entry name" value="ABC2_TM_bact-type"/>
</dbReference>
<evidence type="ECO:0000256" key="3">
    <source>
        <dbReference type="ARBA" id="ARBA00022448"/>
    </source>
</evidence>
<dbReference type="Pfam" id="PF12698">
    <property type="entry name" value="ABC2_membrane_3"/>
    <property type="match status" value="1"/>
</dbReference>
<dbReference type="GO" id="GO:0005886">
    <property type="term" value="C:plasma membrane"/>
    <property type="evidence" value="ECO:0007669"/>
    <property type="project" value="UniProtKB-SubCell"/>
</dbReference>
<dbReference type="GO" id="GO:0140359">
    <property type="term" value="F:ABC-type transporter activity"/>
    <property type="evidence" value="ECO:0007669"/>
    <property type="project" value="InterPro"/>
</dbReference>
<reference evidence="11" key="1">
    <citation type="submission" date="2016-10" db="EMBL/GenBank/DDBJ databases">
        <authorList>
            <person name="Varghese N."/>
            <person name="Submissions S."/>
        </authorList>
    </citation>
    <scope>NUCLEOTIDE SEQUENCE [LARGE SCALE GENOMIC DNA]</scope>
    <source>
        <strain evidence="11">DSM 11706</strain>
    </source>
</reference>
<comment type="similarity">
    <text evidence="2">Belongs to the ABC-2 integral membrane protein family.</text>
</comment>
<feature type="domain" description="ABC transmembrane type-2" evidence="9">
    <location>
        <begin position="133"/>
        <end position="361"/>
    </location>
</feature>
<evidence type="ECO:0000256" key="6">
    <source>
        <dbReference type="ARBA" id="ARBA00022989"/>
    </source>
</evidence>
<feature type="transmembrane region" description="Helical" evidence="8">
    <location>
        <begin position="16"/>
        <end position="34"/>
    </location>
</feature>
<name>A0A1I5ZPJ3_9BACI</name>
<dbReference type="RefSeq" id="WP_093537557.1">
    <property type="nucleotide sequence ID" value="NZ_FOXU01000005.1"/>
</dbReference>
<evidence type="ECO:0000256" key="5">
    <source>
        <dbReference type="ARBA" id="ARBA00022692"/>
    </source>
</evidence>
<organism evidence="10 11">
    <name type="scientific">Psychrobacillus psychrotolerans</name>
    <dbReference type="NCBI Taxonomy" id="126156"/>
    <lineage>
        <taxon>Bacteria</taxon>
        <taxon>Bacillati</taxon>
        <taxon>Bacillota</taxon>
        <taxon>Bacilli</taxon>
        <taxon>Bacillales</taxon>
        <taxon>Bacillaceae</taxon>
        <taxon>Psychrobacillus</taxon>
    </lineage>
</organism>
<evidence type="ECO:0000313" key="11">
    <source>
        <dbReference type="Proteomes" id="UP000198734"/>
    </source>
</evidence>
<feature type="transmembrane region" description="Helical" evidence="8">
    <location>
        <begin position="247"/>
        <end position="272"/>
    </location>
</feature>
<evidence type="ECO:0000256" key="4">
    <source>
        <dbReference type="ARBA" id="ARBA00022475"/>
    </source>
</evidence>
<dbReference type="Proteomes" id="UP000198734">
    <property type="component" value="Unassembled WGS sequence"/>
</dbReference>
<evidence type="ECO:0000256" key="8">
    <source>
        <dbReference type="SAM" id="Phobius"/>
    </source>
</evidence>
<dbReference type="AlphaFoldDB" id="A0A1I5ZPJ3"/>
<evidence type="ECO:0000256" key="1">
    <source>
        <dbReference type="ARBA" id="ARBA00004651"/>
    </source>
</evidence>
<sequence>MKGIWIARFLNLKRKPVVLIMMTVMTLVMAYVVGSSSNGKMSVSVAVDGTEMSQAVLEKLKEEDGYSLIEITAEELQQKAKKDIRMVGIGLKENSYTIYSASDSDNVRNLSLRIESAYSNISFKKQVIQVGGVEAWKDIEISLQEDQAFHIQTEAMDESEVFRYDNALQSLFGFTLFFVFYTVSINVQFILEDKRTGVWNRLKLASVSKFQLYVGHLSFSYIIGLLQVMLVLFVFRYVLGTNMYGGFWKVGIIAAIYVLLVMAFSVFVISLVKTVSQSSIIISLVAVAFAMIGGAYWPLEIVQSEALLAMKWISPIYYAMESMKQVTVYEGTFGSIWTYVSMMVVIAIVLLMVGISLLEKRTERYHSSE</sequence>
<dbReference type="PROSITE" id="PS51012">
    <property type="entry name" value="ABC_TM2"/>
    <property type="match status" value="1"/>
</dbReference>
<dbReference type="InterPro" id="IPR013525">
    <property type="entry name" value="ABC2_TM"/>
</dbReference>
<feature type="transmembrane region" description="Helical" evidence="8">
    <location>
        <begin position="336"/>
        <end position="358"/>
    </location>
</feature>
<keyword evidence="7 8" id="KW-0472">Membrane</keyword>
<dbReference type="PANTHER" id="PTHR30294:SF29">
    <property type="entry name" value="MULTIDRUG ABC TRANSPORTER PERMEASE YBHS-RELATED"/>
    <property type="match status" value="1"/>
</dbReference>
<feature type="transmembrane region" description="Helical" evidence="8">
    <location>
        <begin position="171"/>
        <end position="191"/>
    </location>
</feature>
<keyword evidence="3" id="KW-0813">Transport</keyword>
<dbReference type="EMBL" id="FOXU01000005">
    <property type="protein sequence ID" value="SFQ58325.1"/>
    <property type="molecule type" value="Genomic_DNA"/>
</dbReference>
<feature type="transmembrane region" description="Helical" evidence="8">
    <location>
        <begin position="212"/>
        <end position="235"/>
    </location>
</feature>
<keyword evidence="11" id="KW-1185">Reference proteome</keyword>
<accession>A0A1I5ZPJ3</accession>
<evidence type="ECO:0000313" key="10">
    <source>
        <dbReference type="EMBL" id="SFQ58325.1"/>
    </source>
</evidence>
<gene>
    <name evidence="10" type="ORF">SAMN05421670_2868</name>
</gene>
<protein>
    <submittedName>
        <fullName evidence="10">ABC-2 type transport system permease protein</fullName>
    </submittedName>
</protein>
<keyword evidence="4" id="KW-1003">Cell membrane</keyword>
<dbReference type="STRING" id="126156.SAMN05421670_2868"/>
<evidence type="ECO:0000259" key="9">
    <source>
        <dbReference type="PROSITE" id="PS51012"/>
    </source>
</evidence>
<evidence type="ECO:0000256" key="7">
    <source>
        <dbReference type="ARBA" id="ARBA00023136"/>
    </source>
</evidence>
<dbReference type="InterPro" id="IPR051449">
    <property type="entry name" value="ABC-2_transporter_component"/>
</dbReference>
<keyword evidence="6 8" id="KW-1133">Transmembrane helix</keyword>
<comment type="subcellular location">
    <subcellularLocation>
        <location evidence="1">Cell membrane</location>
        <topology evidence="1">Multi-pass membrane protein</topology>
    </subcellularLocation>
</comment>
<evidence type="ECO:0000256" key="2">
    <source>
        <dbReference type="ARBA" id="ARBA00007783"/>
    </source>
</evidence>
<proteinExistence type="inferred from homology"/>
<dbReference type="PANTHER" id="PTHR30294">
    <property type="entry name" value="MEMBRANE COMPONENT OF ABC TRANSPORTER YHHJ-RELATED"/>
    <property type="match status" value="1"/>
</dbReference>